<dbReference type="AlphaFoldDB" id="B0EBP2"/>
<gene>
    <name evidence="2" type="ORF">EDI_325310</name>
</gene>
<protein>
    <submittedName>
        <fullName evidence="2">Uncharacterized protein</fullName>
    </submittedName>
</protein>
<evidence type="ECO:0000313" key="3">
    <source>
        <dbReference type="Proteomes" id="UP000008076"/>
    </source>
</evidence>
<dbReference type="KEGG" id="edi:EDI_325310"/>
<dbReference type="RefSeq" id="XP_001735736.1">
    <property type="nucleotide sequence ID" value="XM_001735684.1"/>
</dbReference>
<dbReference type="OMA" id="KEQIDQP"/>
<sequence length="320" mass="37408">MKRRHLVPMIDEENMNEFIQEIKQQPKRRGLRKDEHGIWRRRSLSSERNSPNKENKKVIETKPIKLVNKSIKSNGTILSFHHTRFDNEQKRKKEKSIKNEEKVTEENNELSDSLIQFLDQIEANDSQESMKEQIDQPILSTTKEHSHTIPPLLSIKEKQNGVEEQKHNKKTIQQNKEEPVVIDLVESQSKEDSSDIEWSLPAFLPKRIKSISKEEEEIIKLDKDMYHNNDEYYGESSHSIFVASQAGCIDNVSDDENEFKLDEVTPSQQEFINDELPTQKFEPAFYAASLSSQCPQGFSISKRERMTKKLYGNTTRFSFH</sequence>
<accession>B0EBP2</accession>
<dbReference type="eggNOG" id="ENOG502RFAR">
    <property type="taxonomic scope" value="Eukaryota"/>
</dbReference>
<dbReference type="VEuPathDB" id="AmoebaDB:EDI_325310"/>
<evidence type="ECO:0000313" key="2">
    <source>
        <dbReference type="EMBL" id="EDR28054.1"/>
    </source>
</evidence>
<dbReference type="EMBL" id="DS548606">
    <property type="protein sequence ID" value="EDR28054.1"/>
    <property type="molecule type" value="Genomic_DNA"/>
</dbReference>
<feature type="region of interest" description="Disordered" evidence="1">
    <location>
        <begin position="23"/>
        <end position="57"/>
    </location>
</feature>
<proteinExistence type="predicted"/>
<reference evidence="3" key="1">
    <citation type="submission" date="2007-12" db="EMBL/GenBank/DDBJ databases">
        <title>Annotation of Entamoeba dispar SAW760.</title>
        <authorList>
            <person name="Lorenzi H."/>
            <person name="Inman J."/>
            <person name="Schobel S."/>
            <person name="Amedeo P."/>
            <person name="Caler E."/>
        </authorList>
    </citation>
    <scope>NUCLEOTIDE SEQUENCE [LARGE SCALE GENOMIC DNA]</scope>
    <source>
        <strain evidence="3">ATCC PRA-260 / SAW760</strain>
    </source>
</reference>
<keyword evidence="3" id="KW-1185">Reference proteome</keyword>
<dbReference type="Proteomes" id="UP000008076">
    <property type="component" value="Unassembled WGS sequence"/>
</dbReference>
<dbReference type="OrthoDB" id="29422at2759"/>
<organism evidence="3">
    <name type="scientific">Entamoeba dispar (strain ATCC PRA-260 / SAW760)</name>
    <dbReference type="NCBI Taxonomy" id="370354"/>
    <lineage>
        <taxon>Eukaryota</taxon>
        <taxon>Amoebozoa</taxon>
        <taxon>Evosea</taxon>
        <taxon>Archamoebae</taxon>
        <taxon>Mastigamoebida</taxon>
        <taxon>Entamoebidae</taxon>
        <taxon>Entamoeba</taxon>
    </lineage>
</organism>
<feature type="region of interest" description="Disordered" evidence="1">
    <location>
        <begin position="86"/>
        <end position="105"/>
    </location>
</feature>
<name>B0EBP2_ENTDS</name>
<evidence type="ECO:0000256" key="1">
    <source>
        <dbReference type="SAM" id="MobiDB-lite"/>
    </source>
</evidence>
<dbReference type="GeneID" id="5880699"/>